<keyword evidence="2" id="KW-1185">Reference proteome</keyword>
<organism evidence="1 2">
    <name type="scientific">Phialemonium atrogriseum</name>
    <dbReference type="NCBI Taxonomy" id="1093897"/>
    <lineage>
        <taxon>Eukaryota</taxon>
        <taxon>Fungi</taxon>
        <taxon>Dikarya</taxon>
        <taxon>Ascomycota</taxon>
        <taxon>Pezizomycotina</taxon>
        <taxon>Sordariomycetes</taxon>
        <taxon>Sordariomycetidae</taxon>
        <taxon>Cephalothecales</taxon>
        <taxon>Cephalothecaceae</taxon>
        <taxon>Phialemonium</taxon>
    </lineage>
</organism>
<evidence type="ECO:0000313" key="2">
    <source>
        <dbReference type="Proteomes" id="UP001244011"/>
    </source>
</evidence>
<dbReference type="EMBL" id="MU839014">
    <property type="protein sequence ID" value="KAK1765619.1"/>
    <property type="molecule type" value="Genomic_DNA"/>
</dbReference>
<dbReference type="Proteomes" id="UP001244011">
    <property type="component" value="Unassembled WGS sequence"/>
</dbReference>
<evidence type="ECO:0000313" key="1">
    <source>
        <dbReference type="EMBL" id="KAK1765619.1"/>
    </source>
</evidence>
<proteinExistence type="predicted"/>
<protein>
    <submittedName>
        <fullName evidence="1">Uncharacterized protein</fullName>
    </submittedName>
</protein>
<gene>
    <name evidence="1" type="ORF">QBC33DRAFT_560539</name>
</gene>
<reference evidence="1" key="1">
    <citation type="submission" date="2023-06" db="EMBL/GenBank/DDBJ databases">
        <title>Genome-scale phylogeny and comparative genomics of the fungal order Sordariales.</title>
        <authorList>
            <consortium name="Lawrence Berkeley National Laboratory"/>
            <person name="Hensen N."/>
            <person name="Bonometti L."/>
            <person name="Westerberg I."/>
            <person name="Brannstrom I.O."/>
            <person name="Guillou S."/>
            <person name="Cros-Aarteil S."/>
            <person name="Calhoun S."/>
            <person name="Haridas S."/>
            <person name="Kuo A."/>
            <person name="Mondo S."/>
            <person name="Pangilinan J."/>
            <person name="Riley R."/>
            <person name="Labutti K."/>
            <person name="Andreopoulos B."/>
            <person name="Lipzen A."/>
            <person name="Chen C."/>
            <person name="Yanf M."/>
            <person name="Daum C."/>
            <person name="Ng V."/>
            <person name="Clum A."/>
            <person name="Steindorff A."/>
            <person name="Ohm R."/>
            <person name="Martin F."/>
            <person name="Silar P."/>
            <person name="Natvig D."/>
            <person name="Lalanne C."/>
            <person name="Gautier V."/>
            <person name="Ament-Velasquez S.L."/>
            <person name="Kruys A."/>
            <person name="Hutchinson M.I."/>
            <person name="Powell A.J."/>
            <person name="Barry K."/>
            <person name="Miller A.N."/>
            <person name="Grigoriev I.V."/>
            <person name="Debuchy R."/>
            <person name="Gladieux P."/>
            <person name="Thoren M.H."/>
            <person name="Johannesson H."/>
        </authorList>
    </citation>
    <scope>NUCLEOTIDE SEQUENCE</scope>
    <source>
        <strain evidence="1">8032-3</strain>
    </source>
</reference>
<dbReference type="AlphaFoldDB" id="A0AAJ0BYT9"/>
<comment type="caution">
    <text evidence="1">The sequence shown here is derived from an EMBL/GenBank/DDBJ whole genome shotgun (WGS) entry which is preliminary data.</text>
</comment>
<dbReference type="GeneID" id="85313254"/>
<sequence length="446" mass="50926">MPLPIDKYLTGSGTWYYATPHEPVPAIPPPPPPAPAELISRVDENLRSTCSEWSGCTASPRNEGNQWDGARVDRVDRWVGRMDDGGTEYTWDEGGHVKEMEDCLARAKTRMADWEERLHDGLRMSRQISREEFNIMMSGWDRYVRDLLREGRAVDMDEFRALVESNGLDTSRASLEEAIERHIAGVGEWAEEPELSPDTSDRNWVNNYLTPPRFISNLQAIDFRDPMALQLLSGVLLDEHWTMDMLLFEYSTGEDTVQAFIKLGSRMSKPYVRGRDRNDTRAEKEDDTAVVRCVASLGNGDTHPLGIPEYMVCLGEAFIFTKSRTDPCKPERFVSTNYFVTMDMISPKNSIWLVYNAERADDKGRVSQVTFTNPFGTGRMFLVCLLDSVDKWEVSPDKPMIPGDPREQIKQRMKTFRLMFMKADMEDVVKEVDAGWEAADEVMDET</sequence>
<name>A0AAJ0BYT9_9PEZI</name>
<dbReference type="RefSeq" id="XP_060281832.1">
    <property type="nucleotide sequence ID" value="XM_060430067.1"/>
</dbReference>
<accession>A0AAJ0BYT9</accession>